<dbReference type="Pfam" id="PF04313">
    <property type="entry name" value="HSDR_N"/>
    <property type="match status" value="1"/>
</dbReference>
<organism evidence="4 5">
    <name type="scientific">Lactococcus termiticola</name>
    <dbReference type="NCBI Taxonomy" id="2169526"/>
    <lineage>
        <taxon>Bacteria</taxon>
        <taxon>Bacillati</taxon>
        <taxon>Bacillota</taxon>
        <taxon>Bacilli</taxon>
        <taxon>Lactobacillales</taxon>
        <taxon>Streptococcaceae</taxon>
        <taxon>Lactococcus</taxon>
    </lineage>
</organism>
<evidence type="ECO:0000313" key="5">
    <source>
        <dbReference type="Proteomes" id="UP000245021"/>
    </source>
</evidence>
<dbReference type="EMBL" id="BFFO01000001">
    <property type="protein sequence ID" value="GBG96033.1"/>
    <property type="molecule type" value="Genomic_DNA"/>
</dbReference>
<dbReference type="GO" id="GO:0005524">
    <property type="term" value="F:ATP binding"/>
    <property type="evidence" value="ECO:0007669"/>
    <property type="project" value="UniProtKB-KW"/>
</dbReference>
<evidence type="ECO:0000313" key="4">
    <source>
        <dbReference type="EMBL" id="GBG96033.1"/>
    </source>
</evidence>
<name>A0A2R5HD81_9LACT</name>
<dbReference type="PIRSF" id="PIRSF035009">
    <property type="entry name" value="UCP035009_HSDR_N"/>
    <property type="match status" value="1"/>
</dbReference>
<sequence length="353" mass="40667">MEIEKLRDDLKSLAKRVNDLEANIQNEEQTKNAFIMPFFQALGYDVFNPIEFIPEYTADVGIKKGEKVDYAVAFEGKPAILIECKSITENLDNHDSQLFRYFSTTDAKFGILTNGKEYRFYTDLDAPNKMDSVPFLKVELGAIKDSQFAEIAKFHKDNFDVETITSSASELKYLNAFKDFLASNLATPSEQFVEFAAKQIYNGRITSTVKQSFIPIITKGFNQFVAERVNEKLNAALNTNSNVQAEESTVEAEEPNSKDDSKIITTPEELETYTVVKMLVKDNIEPERVFYRDNRSYFNVLLDDNNRKWILRFWESTNKSTIEIRDFGKFDIQTPLDITTYAEQLKETIEKYK</sequence>
<dbReference type="GO" id="GO:0009307">
    <property type="term" value="P:DNA restriction-modification system"/>
    <property type="evidence" value="ECO:0007669"/>
    <property type="project" value="UniProtKB-KW"/>
</dbReference>
<protein>
    <submittedName>
        <fullName evidence="4">Prophage protein</fullName>
    </submittedName>
</protein>
<dbReference type="InterPro" id="IPR007409">
    <property type="entry name" value="Restrct_endonuc_type1_HsdR_N"/>
</dbReference>
<keyword evidence="1" id="KW-0175">Coiled coil</keyword>
<comment type="caution">
    <text evidence="4">The sequence shown here is derived from an EMBL/GenBank/DDBJ whole genome shotgun (WGS) entry which is preliminary data.</text>
</comment>
<dbReference type="OrthoDB" id="9148007at2"/>
<accession>A0A2R5HD81</accession>
<dbReference type="Proteomes" id="UP000245021">
    <property type="component" value="Unassembled WGS sequence"/>
</dbReference>
<dbReference type="RefSeq" id="WP_109245021.1">
    <property type="nucleotide sequence ID" value="NZ_BFFO01000001.1"/>
</dbReference>
<dbReference type="GO" id="GO:0003677">
    <property type="term" value="F:DNA binding"/>
    <property type="evidence" value="ECO:0007669"/>
    <property type="project" value="UniProtKB-KW"/>
</dbReference>
<evidence type="ECO:0000256" key="2">
    <source>
        <dbReference type="SAM" id="MobiDB-lite"/>
    </source>
</evidence>
<dbReference type="Gene3D" id="3.90.1570.30">
    <property type="match status" value="1"/>
</dbReference>
<keyword evidence="5" id="KW-1185">Reference proteome</keyword>
<evidence type="ECO:0000256" key="1">
    <source>
        <dbReference type="SAM" id="Coils"/>
    </source>
</evidence>
<feature type="coiled-coil region" evidence="1">
    <location>
        <begin position="3"/>
        <end position="30"/>
    </location>
</feature>
<dbReference type="AlphaFoldDB" id="A0A2R5HD81"/>
<feature type="region of interest" description="Disordered" evidence="2">
    <location>
        <begin position="243"/>
        <end position="262"/>
    </location>
</feature>
<proteinExistence type="predicted"/>
<evidence type="ECO:0000259" key="3">
    <source>
        <dbReference type="Pfam" id="PF04313"/>
    </source>
</evidence>
<reference evidence="4 5" key="1">
    <citation type="journal article" date="2018" name="Genome Announc.">
        <title>Draft Genome Sequence of Lactococcus sp. Strain NtB2 (JCM 32569), Isolated from the Gut of the Higher Termite Nasutitermes takasagoensis.</title>
        <authorList>
            <person name="Noda S."/>
            <person name="Aihara C."/>
            <person name="Yuki M."/>
            <person name="Ohkuma M."/>
        </authorList>
    </citation>
    <scope>NUCLEOTIDE SEQUENCE [LARGE SCALE GENOMIC DNA]</scope>
    <source>
        <strain evidence="4 5">NtB2</strain>
    </source>
</reference>
<dbReference type="GO" id="GO:0009035">
    <property type="term" value="F:type I site-specific deoxyribonuclease activity"/>
    <property type="evidence" value="ECO:0007669"/>
    <property type="project" value="UniProtKB-EC"/>
</dbReference>
<gene>
    <name evidence="4" type="ORF">NtB2_00136</name>
</gene>
<dbReference type="InterPro" id="IPR017035">
    <property type="entry name" value="UCP035009_HsdR_All3000-type"/>
</dbReference>
<feature type="domain" description="Restriction endonuclease type I HsdR N-terminal" evidence="3">
    <location>
        <begin position="65"/>
        <end position="128"/>
    </location>
</feature>